<feature type="compositionally biased region" description="Low complexity" evidence="1">
    <location>
        <begin position="204"/>
        <end position="219"/>
    </location>
</feature>
<feature type="region of interest" description="Disordered" evidence="1">
    <location>
        <begin position="181"/>
        <end position="219"/>
    </location>
</feature>
<evidence type="ECO:0000256" key="1">
    <source>
        <dbReference type="SAM" id="MobiDB-lite"/>
    </source>
</evidence>
<reference evidence="2 3" key="1">
    <citation type="journal article" date="2020" name="ISME J.">
        <title>Enrichment and physiological characterization of a novel comammox Nitrospira indicates ammonium inhibition of complete nitrification.</title>
        <authorList>
            <person name="Sakoula D."/>
            <person name="Koch H."/>
            <person name="Frank J."/>
            <person name="Jetten M.S.M."/>
            <person name="van Kessel M.A.H.J."/>
            <person name="Lucker S."/>
        </authorList>
    </citation>
    <scope>NUCLEOTIDE SEQUENCE [LARGE SCALE GENOMIC DNA]</scope>
    <source>
        <strain evidence="2">Comreactor17</strain>
    </source>
</reference>
<evidence type="ECO:0000313" key="2">
    <source>
        <dbReference type="EMBL" id="QPD06143.1"/>
    </source>
</evidence>
<name>A0A7S8FI07_9BACT</name>
<accession>A0A7S8FI07</accession>
<gene>
    <name evidence="2" type="ORF">Nkreftii_003917</name>
</gene>
<protein>
    <submittedName>
        <fullName evidence="2">Uncharacterized protein</fullName>
    </submittedName>
</protein>
<dbReference type="Proteomes" id="UP000593737">
    <property type="component" value="Chromosome"/>
</dbReference>
<dbReference type="KEGG" id="nkf:Nkreftii_003917"/>
<evidence type="ECO:0000313" key="3">
    <source>
        <dbReference type="Proteomes" id="UP000593737"/>
    </source>
</evidence>
<feature type="compositionally biased region" description="Basic residues" evidence="1">
    <location>
        <begin position="191"/>
        <end position="200"/>
    </location>
</feature>
<sequence>MAPRYNQEPINLIHRIPSQKQIDEARPVPPPYGQFLLEVGAKCWRSVVEFLARVTRYEDETPSSIQTTGLQNGQTLSAPAQATTQSEQGVDCVNSETVGAVRVNETHNSAVQNGVISQPGAAPTVVQPEVISELRSFLIRQQDQIAHLSSEIAQLKSLVVSQQQVLVHLGQDLEAENFSTVATGMGPNPAKRGRIARKHPAPKEQSLPPQESESQSLNL</sequence>
<proteinExistence type="predicted"/>
<dbReference type="EMBL" id="CP047423">
    <property type="protein sequence ID" value="QPD06143.1"/>
    <property type="molecule type" value="Genomic_DNA"/>
</dbReference>
<organism evidence="2 3">
    <name type="scientific">Candidatus Nitrospira kreftii</name>
    <dbReference type="NCBI Taxonomy" id="2652173"/>
    <lineage>
        <taxon>Bacteria</taxon>
        <taxon>Pseudomonadati</taxon>
        <taxon>Nitrospirota</taxon>
        <taxon>Nitrospiria</taxon>
        <taxon>Nitrospirales</taxon>
        <taxon>Nitrospiraceae</taxon>
        <taxon>Nitrospira</taxon>
    </lineage>
</organism>
<dbReference type="AlphaFoldDB" id="A0A7S8FI07"/>